<feature type="compositionally biased region" description="Low complexity" evidence="12">
    <location>
        <begin position="632"/>
        <end position="643"/>
    </location>
</feature>
<dbReference type="CDD" id="cd00174">
    <property type="entry name" value="SH3"/>
    <property type="match status" value="1"/>
</dbReference>
<evidence type="ECO:0000259" key="13">
    <source>
        <dbReference type="PROSITE" id="PS50002"/>
    </source>
</evidence>
<dbReference type="RefSeq" id="XP_038053287.1">
    <property type="nucleotide sequence ID" value="XM_038197359.1"/>
</dbReference>
<evidence type="ECO:0000256" key="10">
    <source>
        <dbReference type="ARBA" id="ARBA00023136"/>
    </source>
</evidence>
<keyword evidence="4" id="KW-1003">Cell membrane</keyword>
<dbReference type="InterPro" id="IPR027267">
    <property type="entry name" value="AH/BAR_dom_sf"/>
</dbReference>
<keyword evidence="3 11" id="KW-0728">SH3 domain</keyword>
<dbReference type="SUPFAM" id="SSF50044">
    <property type="entry name" value="SH3-domain"/>
    <property type="match status" value="2"/>
</dbReference>
<feature type="domain" description="Phorbol-ester/DAG-type" evidence="14">
    <location>
        <begin position="425"/>
        <end position="474"/>
    </location>
</feature>
<dbReference type="Gene3D" id="3.30.60.20">
    <property type="match status" value="1"/>
</dbReference>
<evidence type="ECO:0000256" key="1">
    <source>
        <dbReference type="ARBA" id="ARBA00004278"/>
    </source>
</evidence>
<feature type="domain" description="SH3" evidence="13">
    <location>
        <begin position="643"/>
        <end position="702"/>
    </location>
</feature>
<accession>A0A913ZNH4</accession>
<dbReference type="Gene3D" id="1.20.1270.60">
    <property type="entry name" value="Arfaptin homology (AH) domain/BAR domain"/>
    <property type="match status" value="1"/>
</dbReference>
<evidence type="ECO:0000256" key="12">
    <source>
        <dbReference type="SAM" id="MobiDB-lite"/>
    </source>
</evidence>
<reference evidence="15" key="1">
    <citation type="submission" date="2022-11" db="UniProtKB">
        <authorList>
            <consortium name="EnsemblMetazoa"/>
        </authorList>
    </citation>
    <scope>IDENTIFICATION</scope>
</reference>
<dbReference type="PROSITE" id="PS50081">
    <property type="entry name" value="ZF_DAG_PE_2"/>
    <property type="match status" value="1"/>
</dbReference>
<dbReference type="PROSITE" id="PS00479">
    <property type="entry name" value="ZF_DAG_PE_1"/>
    <property type="match status" value="1"/>
</dbReference>
<keyword evidence="16" id="KW-1185">Reference proteome</keyword>
<evidence type="ECO:0000256" key="3">
    <source>
        <dbReference type="ARBA" id="ARBA00022443"/>
    </source>
</evidence>
<dbReference type="SUPFAM" id="SSF103657">
    <property type="entry name" value="BAR/IMD domain-like"/>
    <property type="match status" value="1"/>
</dbReference>
<dbReference type="PRINTS" id="PR00452">
    <property type="entry name" value="SH3DOMAIN"/>
</dbReference>
<evidence type="ECO:0000256" key="7">
    <source>
        <dbReference type="ARBA" id="ARBA00022737"/>
    </source>
</evidence>
<dbReference type="FunFam" id="3.30.60.20:FF:000022">
    <property type="entry name" value="SH3 and cysteine-rich domain-containing protein 3 isoform 2"/>
    <property type="match status" value="1"/>
</dbReference>
<dbReference type="EnsemblMetazoa" id="XM_038197359.1">
    <property type="protein sequence ID" value="XP_038053287.1"/>
    <property type="gene ID" value="LOC119725785"/>
</dbReference>
<dbReference type="PANTHER" id="PTHR15135">
    <property type="entry name" value="STAC"/>
    <property type="match status" value="1"/>
</dbReference>
<sequence>MSLVTSHMGGSGHRRGSTVSEYTRNRTVHIGRTTNSKWLVRTVAEFCQQISLLYEHFAINLQSLVESFKEQTLSKDGMSGHRWFVGAWEKLLDQYAVVSSDYFDLAHNLECGVSNSLQEATIHKHAVLDDIVHYRDTLRQEMKSKDANLLKTEKEYSESWKKMEHDGINNIQNPNTAACYNKHNGYILELAGLNKFNEGVCGNVLPSLSKEIERVHAEIAELVIQGIIKHAQLTKSKLNAHGQHMDCMISAMQGIDTSGEAVYSSFEREPRQYGFVKPDQNATGDLAGTKLVMNAATENVLRETHSTLLREASELEKKISAEKEIVTKLTKQHESIRASQQHAKSAECLKKIVNHKYDLQRSEVSLESKKAQLRLFTPDILSWKLSNGHARITVNDPLKPKADQSLISSEAKDSFSDLLDNGKRVHCFQDYNFKKPTFCDHCRGLLKGILKQGLRCKLCKTNVHHKCQDGVPECRGGVEKPNKVFRRQASVRDIKPLVDKKKLLRRQKSSSELEIPRQCDTNVEEVDPIYEAIKCAASLSSGASVDTSPRQSLVPCTPSVTSTQQSGSSLSGSSGSTSSLVPEGRDPDKSKSAPHSPSTASTRRKILETYGKSMSLDTESSYRQQHMHGRTSEPSMRSSSPASSDHDFVALYNFEGMMRDDLSLRAGDRVHMIDKRSTEWWKGELHGECGFFPSFCVTSLKPWEQVVKVTRTYKVSQDVKDGMTLKKDQVVIQTSKEEGGWVHVCNRKQNGVFPSKYLQPI</sequence>
<dbReference type="SMART" id="SM00326">
    <property type="entry name" value="SH3"/>
    <property type="match status" value="2"/>
</dbReference>
<dbReference type="OrthoDB" id="10062120at2759"/>
<evidence type="ECO:0000313" key="15">
    <source>
        <dbReference type="EnsemblMetazoa" id="XP_038053287.1"/>
    </source>
</evidence>
<dbReference type="PROSITE" id="PS50002">
    <property type="entry name" value="SH3"/>
    <property type="match status" value="2"/>
</dbReference>
<dbReference type="Gene3D" id="2.30.30.40">
    <property type="entry name" value="SH3 Domains"/>
    <property type="match status" value="2"/>
</dbReference>
<feature type="compositionally biased region" description="Polar residues" evidence="12">
    <location>
        <begin position="542"/>
        <end position="551"/>
    </location>
</feature>
<feature type="domain" description="SH3" evidence="13">
    <location>
        <begin position="704"/>
        <end position="761"/>
    </location>
</feature>
<keyword evidence="9" id="KW-0862">Zinc</keyword>
<keyword evidence="10" id="KW-0472">Membrane</keyword>
<dbReference type="GeneID" id="119725785"/>
<feature type="compositionally biased region" description="Low complexity" evidence="12">
    <location>
        <begin position="559"/>
        <end position="581"/>
    </location>
</feature>
<dbReference type="InterPro" id="IPR039688">
    <property type="entry name" value="STAC1/2/3"/>
</dbReference>
<name>A0A913ZNH4_PATMI</name>
<organism evidence="15 16">
    <name type="scientific">Patiria miniata</name>
    <name type="common">Bat star</name>
    <name type="synonym">Asterina miniata</name>
    <dbReference type="NCBI Taxonomy" id="46514"/>
    <lineage>
        <taxon>Eukaryota</taxon>
        <taxon>Metazoa</taxon>
        <taxon>Echinodermata</taxon>
        <taxon>Eleutherozoa</taxon>
        <taxon>Asterozoa</taxon>
        <taxon>Asteroidea</taxon>
        <taxon>Valvatacea</taxon>
        <taxon>Valvatida</taxon>
        <taxon>Asterinidae</taxon>
        <taxon>Patiria</taxon>
    </lineage>
</organism>
<dbReference type="Pfam" id="PF00130">
    <property type="entry name" value="C1_1"/>
    <property type="match status" value="1"/>
</dbReference>
<evidence type="ECO:0000256" key="2">
    <source>
        <dbReference type="ARBA" id="ARBA00004496"/>
    </source>
</evidence>
<feature type="compositionally biased region" description="Polar residues" evidence="12">
    <location>
        <begin position="615"/>
        <end position="624"/>
    </location>
</feature>
<protein>
    <submittedName>
        <fullName evidence="15">Uncharacterized protein</fullName>
    </submittedName>
</protein>
<dbReference type="Proteomes" id="UP000887568">
    <property type="component" value="Unplaced"/>
</dbReference>
<evidence type="ECO:0000259" key="14">
    <source>
        <dbReference type="PROSITE" id="PS50081"/>
    </source>
</evidence>
<comment type="subcellular location">
    <subcellularLocation>
        <location evidence="1">Cell membrane</location>
        <location evidence="1">Sarcolemma</location>
        <topology evidence="1">Peripheral membrane protein</topology>
        <orientation evidence="1">Cytoplasmic side</orientation>
    </subcellularLocation>
    <subcellularLocation>
        <location evidence="2">Cytoplasm</location>
    </subcellularLocation>
</comment>
<evidence type="ECO:0000256" key="6">
    <source>
        <dbReference type="ARBA" id="ARBA00022723"/>
    </source>
</evidence>
<dbReference type="AlphaFoldDB" id="A0A913ZNH4"/>
<evidence type="ECO:0000313" key="16">
    <source>
        <dbReference type="Proteomes" id="UP000887568"/>
    </source>
</evidence>
<evidence type="ECO:0000256" key="11">
    <source>
        <dbReference type="PROSITE-ProRule" id="PRU00192"/>
    </source>
</evidence>
<keyword evidence="5" id="KW-0963">Cytoplasm</keyword>
<evidence type="ECO:0000256" key="5">
    <source>
        <dbReference type="ARBA" id="ARBA00022490"/>
    </source>
</evidence>
<dbReference type="InterPro" id="IPR036028">
    <property type="entry name" value="SH3-like_dom_sf"/>
</dbReference>
<evidence type="ECO:0000256" key="9">
    <source>
        <dbReference type="ARBA" id="ARBA00022833"/>
    </source>
</evidence>
<dbReference type="CDD" id="cd20817">
    <property type="entry name" value="C1_Stac"/>
    <property type="match status" value="1"/>
</dbReference>
<dbReference type="Pfam" id="PF07653">
    <property type="entry name" value="SH3_2"/>
    <property type="match status" value="1"/>
</dbReference>
<dbReference type="GO" id="GO:1903078">
    <property type="term" value="P:positive regulation of protein localization to plasma membrane"/>
    <property type="evidence" value="ECO:0007669"/>
    <property type="project" value="TreeGrafter"/>
</dbReference>
<dbReference type="GO" id="GO:0008270">
    <property type="term" value="F:zinc ion binding"/>
    <property type="evidence" value="ECO:0007669"/>
    <property type="project" value="UniProtKB-KW"/>
</dbReference>
<dbReference type="GO" id="GO:0005737">
    <property type="term" value="C:cytoplasm"/>
    <property type="evidence" value="ECO:0007669"/>
    <property type="project" value="UniProtKB-SubCell"/>
</dbReference>
<dbReference type="InterPro" id="IPR046349">
    <property type="entry name" value="C1-like_sf"/>
</dbReference>
<evidence type="ECO:0000256" key="4">
    <source>
        <dbReference type="ARBA" id="ARBA00022475"/>
    </source>
</evidence>
<evidence type="ECO:0000256" key="8">
    <source>
        <dbReference type="ARBA" id="ARBA00022771"/>
    </source>
</evidence>
<dbReference type="InterPro" id="IPR001452">
    <property type="entry name" value="SH3_domain"/>
</dbReference>
<feature type="region of interest" description="Disordered" evidence="12">
    <location>
        <begin position="542"/>
        <end position="643"/>
    </location>
</feature>
<dbReference type="GO" id="GO:0003009">
    <property type="term" value="P:skeletal muscle contraction"/>
    <property type="evidence" value="ECO:0007669"/>
    <property type="project" value="TreeGrafter"/>
</dbReference>
<dbReference type="SUPFAM" id="SSF57889">
    <property type="entry name" value="Cysteine-rich domain"/>
    <property type="match status" value="1"/>
</dbReference>
<dbReference type="InterPro" id="IPR002219">
    <property type="entry name" value="PKC_DAG/PE"/>
</dbReference>
<dbReference type="PANTHER" id="PTHR15135:SF7">
    <property type="entry name" value="STAC-LIKE, ISOFORM J"/>
    <property type="match status" value="1"/>
</dbReference>
<dbReference type="GO" id="GO:0042383">
    <property type="term" value="C:sarcolemma"/>
    <property type="evidence" value="ECO:0007669"/>
    <property type="project" value="UniProtKB-SubCell"/>
</dbReference>
<keyword evidence="8" id="KW-0863">Zinc-finger</keyword>
<proteinExistence type="predicted"/>
<dbReference type="Pfam" id="PF00018">
    <property type="entry name" value="SH3_1"/>
    <property type="match status" value="1"/>
</dbReference>
<dbReference type="SMART" id="SM00109">
    <property type="entry name" value="C1"/>
    <property type="match status" value="1"/>
</dbReference>
<feature type="region of interest" description="Disordered" evidence="12">
    <location>
        <begin position="1"/>
        <end position="20"/>
    </location>
</feature>
<dbReference type="OMA" id="QGKCLGK"/>
<keyword evidence="7" id="KW-0677">Repeat</keyword>
<keyword evidence="6" id="KW-0479">Metal-binding</keyword>